<dbReference type="SUPFAM" id="SSF50129">
    <property type="entry name" value="GroES-like"/>
    <property type="match status" value="1"/>
</dbReference>
<organism evidence="8 9">
    <name type="scientific">Cerrena zonata</name>
    <dbReference type="NCBI Taxonomy" id="2478898"/>
    <lineage>
        <taxon>Eukaryota</taxon>
        <taxon>Fungi</taxon>
        <taxon>Dikarya</taxon>
        <taxon>Basidiomycota</taxon>
        <taxon>Agaricomycotina</taxon>
        <taxon>Agaricomycetes</taxon>
        <taxon>Polyporales</taxon>
        <taxon>Cerrenaceae</taxon>
        <taxon>Cerrena</taxon>
    </lineage>
</organism>
<comment type="similarity">
    <text evidence="2 6">Belongs to the zinc-containing alcohol dehydrogenase family.</text>
</comment>
<dbReference type="Pfam" id="PF00107">
    <property type="entry name" value="ADH_zinc_N"/>
    <property type="match status" value="1"/>
</dbReference>
<dbReference type="Proteomes" id="UP001385951">
    <property type="component" value="Unassembled WGS sequence"/>
</dbReference>
<dbReference type="PROSITE" id="PS00059">
    <property type="entry name" value="ADH_ZINC"/>
    <property type="match status" value="1"/>
</dbReference>
<evidence type="ECO:0000256" key="4">
    <source>
        <dbReference type="ARBA" id="ARBA00022833"/>
    </source>
</evidence>
<dbReference type="InterPro" id="IPR013149">
    <property type="entry name" value="ADH-like_C"/>
</dbReference>
<evidence type="ECO:0000256" key="2">
    <source>
        <dbReference type="ARBA" id="ARBA00008072"/>
    </source>
</evidence>
<dbReference type="SMART" id="SM00829">
    <property type="entry name" value="PKS_ER"/>
    <property type="match status" value="1"/>
</dbReference>
<dbReference type="SUPFAM" id="SSF51735">
    <property type="entry name" value="NAD(P)-binding Rossmann-fold domains"/>
    <property type="match status" value="1"/>
</dbReference>
<dbReference type="InterPro" id="IPR020843">
    <property type="entry name" value="ER"/>
</dbReference>
<evidence type="ECO:0000256" key="5">
    <source>
        <dbReference type="ARBA" id="ARBA00023002"/>
    </source>
</evidence>
<dbReference type="InterPro" id="IPR002328">
    <property type="entry name" value="ADH_Zn_CS"/>
</dbReference>
<feature type="domain" description="Enoyl reductase (ER)" evidence="7">
    <location>
        <begin position="19"/>
        <end position="341"/>
    </location>
</feature>
<evidence type="ECO:0000256" key="6">
    <source>
        <dbReference type="RuleBase" id="RU361277"/>
    </source>
</evidence>
<dbReference type="GO" id="GO:0005737">
    <property type="term" value="C:cytoplasm"/>
    <property type="evidence" value="ECO:0007669"/>
    <property type="project" value="TreeGrafter"/>
</dbReference>
<protein>
    <recommendedName>
        <fullName evidence="7">Enoyl reductase (ER) domain-containing protein</fullName>
    </recommendedName>
</protein>
<sequence length="348" mass="36898">MNPATNQPKTMLGAVFHPGNTDLVLDKKHPVRQPGKGEVLLKVAAAGVCHTDVFWLSGAIGSIDPNTYIMGHEISGTPVELGEDVDPKTAQIGKLYSVLSVAPCVTTGILGQDGGYAEFVTVRASQLVEVPAGVSKEEAAIASDAGVTAFNAVKVAAGLGQGGQGKKVLIFGIGGLGHLAVQYAKHFGATVYACDIKPDARKLALELGAVEAFDLLTLDKKIKEENFTVDITIDFPVTSQTFAFASSALADKTGKLDINRKPIAVVVGLSEETLTFSSLNALLTNVQIHNSLYGSRDDLVEVLDLFAKRTIKGVVTAVPLEKVNEVLDDLRAYEIHGRRVVIPSHHHD</sequence>
<evidence type="ECO:0000259" key="7">
    <source>
        <dbReference type="SMART" id="SM00829"/>
    </source>
</evidence>
<name>A0AAW0FVT9_9APHY</name>
<comment type="cofactor">
    <cofactor evidence="1 6">
        <name>Zn(2+)</name>
        <dbReference type="ChEBI" id="CHEBI:29105"/>
    </cofactor>
</comment>
<dbReference type="CDD" id="cd08254">
    <property type="entry name" value="hydroxyacyl_CoA_DH"/>
    <property type="match status" value="1"/>
</dbReference>
<keyword evidence="3 6" id="KW-0479">Metal-binding</keyword>
<dbReference type="InterPro" id="IPR013154">
    <property type="entry name" value="ADH-like_N"/>
</dbReference>
<dbReference type="Pfam" id="PF08240">
    <property type="entry name" value="ADH_N"/>
    <property type="match status" value="1"/>
</dbReference>
<reference evidence="8 9" key="1">
    <citation type="submission" date="2022-09" db="EMBL/GenBank/DDBJ databases">
        <authorList>
            <person name="Palmer J.M."/>
        </authorList>
    </citation>
    <scope>NUCLEOTIDE SEQUENCE [LARGE SCALE GENOMIC DNA]</scope>
    <source>
        <strain evidence="8 9">DSM 7382</strain>
    </source>
</reference>
<evidence type="ECO:0000313" key="9">
    <source>
        <dbReference type="Proteomes" id="UP001385951"/>
    </source>
</evidence>
<evidence type="ECO:0000256" key="1">
    <source>
        <dbReference type="ARBA" id="ARBA00001947"/>
    </source>
</evidence>
<dbReference type="InterPro" id="IPR011032">
    <property type="entry name" value="GroES-like_sf"/>
</dbReference>
<comment type="caution">
    <text evidence="8">The sequence shown here is derived from an EMBL/GenBank/DDBJ whole genome shotgun (WGS) entry which is preliminary data.</text>
</comment>
<evidence type="ECO:0000313" key="8">
    <source>
        <dbReference type="EMBL" id="KAK7681693.1"/>
    </source>
</evidence>
<dbReference type="AlphaFoldDB" id="A0AAW0FVT9"/>
<dbReference type="Gene3D" id="3.40.50.720">
    <property type="entry name" value="NAD(P)-binding Rossmann-like Domain"/>
    <property type="match status" value="1"/>
</dbReference>
<keyword evidence="4 6" id="KW-0862">Zinc</keyword>
<accession>A0AAW0FVT9</accession>
<keyword evidence="5" id="KW-0560">Oxidoreductase</keyword>
<gene>
    <name evidence="8" type="ORF">QCA50_015040</name>
</gene>
<dbReference type="PANTHER" id="PTHR42940:SF8">
    <property type="entry name" value="VACUOLAR PROTEIN SORTING-ASSOCIATED PROTEIN 11"/>
    <property type="match status" value="1"/>
</dbReference>
<dbReference type="InterPro" id="IPR036291">
    <property type="entry name" value="NAD(P)-bd_dom_sf"/>
</dbReference>
<dbReference type="PANTHER" id="PTHR42940">
    <property type="entry name" value="ALCOHOL DEHYDROGENASE 1-RELATED"/>
    <property type="match status" value="1"/>
</dbReference>
<dbReference type="EMBL" id="JASBNA010000039">
    <property type="protein sequence ID" value="KAK7681693.1"/>
    <property type="molecule type" value="Genomic_DNA"/>
</dbReference>
<dbReference type="GO" id="GO:0008270">
    <property type="term" value="F:zinc ion binding"/>
    <property type="evidence" value="ECO:0007669"/>
    <property type="project" value="InterPro"/>
</dbReference>
<keyword evidence="9" id="KW-1185">Reference proteome</keyword>
<dbReference type="Gene3D" id="3.90.180.10">
    <property type="entry name" value="Medium-chain alcohol dehydrogenases, catalytic domain"/>
    <property type="match status" value="1"/>
</dbReference>
<dbReference type="GO" id="GO:0004022">
    <property type="term" value="F:alcohol dehydrogenase (NAD+) activity"/>
    <property type="evidence" value="ECO:0007669"/>
    <property type="project" value="TreeGrafter"/>
</dbReference>
<evidence type="ECO:0000256" key="3">
    <source>
        <dbReference type="ARBA" id="ARBA00022723"/>
    </source>
</evidence>
<proteinExistence type="inferred from homology"/>